<evidence type="ECO:0000313" key="1">
    <source>
        <dbReference type="EMBL" id="KAK7859274.1"/>
    </source>
</evidence>
<proteinExistence type="predicted"/>
<protein>
    <submittedName>
        <fullName evidence="1">Uncharacterized protein</fullName>
    </submittedName>
</protein>
<dbReference type="EMBL" id="PKMF04000014">
    <property type="protein sequence ID" value="KAK7859274.1"/>
    <property type="molecule type" value="Genomic_DNA"/>
</dbReference>
<reference evidence="1" key="1">
    <citation type="submission" date="2017-12" db="EMBL/GenBank/DDBJ databases">
        <authorList>
            <person name="Barbosa P."/>
            <person name="Usie A."/>
            <person name="Ramos A.M."/>
        </authorList>
    </citation>
    <scope>NUCLEOTIDE SEQUENCE</scope>
    <source>
        <strain evidence="1">HL8</strain>
        <tissue evidence="1">Leaves</tissue>
    </source>
</reference>
<comment type="caution">
    <text evidence="1">The sequence shown here is derived from an EMBL/GenBank/DDBJ whole genome shotgun (WGS) entry which is preliminary data.</text>
</comment>
<gene>
    <name evidence="1" type="ORF">CFP56_007772</name>
</gene>
<sequence>MALLSKCGKTDGSHNHLLFALSPYQIRSTLTPMSLSLSMKQQMRGRMLQSSRFSYLLKLRPY</sequence>
<name>A0AAW0M857_QUESU</name>
<accession>A0AAW0M857</accession>
<organism evidence="1">
    <name type="scientific">Quercus suber</name>
    <name type="common">Cork oak</name>
    <dbReference type="NCBI Taxonomy" id="58331"/>
    <lineage>
        <taxon>Eukaryota</taxon>
        <taxon>Viridiplantae</taxon>
        <taxon>Streptophyta</taxon>
        <taxon>Embryophyta</taxon>
        <taxon>Tracheophyta</taxon>
        <taxon>Spermatophyta</taxon>
        <taxon>Magnoliopsida</taxon>
        <taxon>eudicotyledons</taxon>
        <taxon>Gunneridae</taxon>
        <taxon>Pentapetalae</taxon>
        <taxon>rosids</taxon>
        <taxon>fabids</taxon>
        <taxon>Fagales</taxon>
        <taxon>Fagaceae</taxon>
        <taxon>Quercus</taxon>
    </lineage>
</organism>
<reference evidence="1" key="3">
    <citation type="submission" date="2023-07" db="EMBL/GenBank/DDBJ databases">
        <title>An improved reference 1 genome and first organelle genomes of Quercus suber.</title>
        <authorList>
            <consortium name="Genosuber Consortium"/>
            <person name="Usie A."/>
            <person name="Serra O."/>
            <person name="Barros P."/>
        </authorList>
    </citation>
    <scope>NUCLEOTIDE SEQUENCE</scope>
    <source>
        <strain evidence="1">HL8</strain>
        <tissue evidence="1">Leaves</tissue>
    </source>
</reference>
<reference evidence="1" key="2">
    <citation type="journal article" date="2018" name="Sci. Data">
        <title>The draft genome sequence of cork oak.</title>
        <authorList>
            <person name="Ramos A.M."/>
            <person name="Usie A."/>
            <person name="Barbosa P."/>
            <person name="Barros P.M."/>
            <person name="Capote T."/>
            <person name="Chaves I."/>
            <person name="Simoes F."/>
            <person name="Abreu I."/>
            <person name="Carrasquinho I."/>
            <person name="Faro C."/>
            <person name="Guimaraes J.B."/>
            <person name="Mendonca D."/>
            <person name="Nobrega F."/>
            <person name="Rodrigues L."/>
            <person name="Saibo N.J.M."/>
            <person name="Varela M.C."/>
            <person name="Egas C."/>
            <person name="Matos J."/>
            <person name="Miguel C.M."/>
            <person name="Oliveira M.M."/>
            <person name="Ricardo C.P."/>
            <person name="Goncalves S."/>
        </authorList>
    </citation>
    <scope>NUCLEOTIDE SEQUENCE [LARGE SCALE GENOMIC DNA]</scope>
    <source>
        <strain evidence="1">HL8</strain>
    </source>
</reference>
<dbReference type="AlphaFoldDB" id="A0AAW0M857"/>